<dbReference type="Proteomes" id="UP000308549">
    <property type="component" value="Unassembled WGS sequence"/>
</dbReference>
<gene>
    <name evidence="3" type="ORF">B0A50_01971</name>
</gene>
<accession>A0A4U0U716</accession>
<sequence length="616" mass="67581">MLHWLAGASKADTDPDATGSIEPPETPAPVFAVRAFKHAIFGTPQTVQAKTRRHSHTENNRQRPNAPRLERPNMPRPKSAGDVQRANKDEDALIPEPMASPTKGILLTPGTAGAKRKTVTFGDDVMEGAETRPGKSGLPDDCPGKFPSPWVKAGAAEEHDEDSARKSAGRSKLTEALEQARDESAKRKRSDKRTRTDGDEDDTKDLAEPRSDSGSYWKAQYDSYRENSQREVRKLIAKQKMAKSFAKDKDSQCTELADQLRQEKKKSEKLEKRTAELEAQLSEMQTQLAIYQSLDEKPELRSRETKSNPVTRRLEKTEPAKAAAATAAVHSASEQPSKESWDRQQQAGSSEPGRKDTEQQKDRRQARPESIRTKTSDDIWNQSFGSSSLVQNRGADREPLSPNAGRAVTCGTTATPLKSLSINTLPNSKSARRDSAQSSPPIDRFTREPLIRQEVLPSAKLEGKRDNPAVLSAKLPQPSPEPSRDRQTSRSPTLRQSHKEPHVEDLSMPVLASSPFEPNASLSPPPVAARKSYFDREEEPTRPAGSPPAKENASPPRSVKPAQAEAVKPMAAWNAINAPAAGKRITSLTDKSGREVGLGRIEAAKARLAARGRTMT</sequence>
<feature type="compositionally biased region" description="Polar residues" evidence="1">
    <location>
        <begin position="378"/>
        <end position="391"/>
    </location>
</feature>
<feature type="compositionally biased region" description="Basic and acidic residues" evidence="1">
    <location>
        <begin position="352"/>
        <end position="377"/>
    </location>
</feature>
<dbReference type="Pfam" id="PF11500">
    <property type="entry name" value="Cut12"/>
    <property type="match status" value="1"/>
</dbReference>
<evidence type="ECO:0000256" key="1">
    <source>
        <dbReference type="SAM" id="MobiDB-lite"/>
    </source>
</evidence>
<name>A0A4U0U716_9PEZI</name>
<evidence type="ECO:0000259" key="2">
    <source>
        <dbReference type="Pfam" id="PF11500"/>
    </source>
</evidence>
<feature type="compositionally biased region" description="Basic and acidic residues" evidence="1">
    <location>
        <begin position="294"/>
        <end position="319"/>
    </location>
</feature>
<protein>
    <recommendedName>
        <fullName evidence="2">Spindle pole body-associated protein cut12 domain-containing protein</fullName>
    </recommendedName>
</protein>
<evidence type="ECO:0000313" key="4">
    <source>
        <dbReference type="Proteomes" id="UP000308549"/>
    </source>
</evidence>
<evidence type="ECO:0000313" key="3">
    <source>
        <dbReference type="EMBL" id="TKA31003.1"/>
    </source>
</evidence>
<dbReference type="EMBL" id="NAJL01000009">
    <property type="protein sequence ID" value="TKA31003.1"/>
    <property type="molecule type" value="Genomic_DNA"/>
</dbReference>
<proteinExistence type="predicted"/>
<dbReference type="AlphaFoldDB" id="A0A4U0U716"/>
<keyword evidence="4" id="KW-1185">Reference proteome</keyword>
<feature type="region of interest" description="Disordered" evidence="1">
    <location>
        <begin position="1"/>
        <end position="28"/>
    </location>
</feature>
<feature type="compositionally biased region" description="Polar residues" evidence="1">
    <location>
        <begin position="410"/>
        <end position="429"/>
    </location>
</feature>
<dbReference type="OrthoDB" id="5383703at2759"/>
<dbReference type="InterPro" id="IPR021589">
    <property type="entry name" value="Cut12"/>
</dbReference>
<feature type="compositionally biased region" description="Basic and acidic residues" evidence="1">
    <location>
        <begin position="532"/>
        <end position="541"/>
    </location>
</feature>
<feature type="domain" description="Spindle pole body-associated protein cut12" evidence="2">
    <location>
        <begin position="168"/>
        <end position="285"/>
    </location>
</feature>
<comment type="caution">
    <text evidence="3">The sequence shown here is derived from an EMBL/GenBank/DDBJ whole genome shotgun (WGS) entry which is preliminary data.</text>
</comment>
<organism evidence="3 4">
    <name type="scientific">Salinomyces thailandicus</name>
    <dbReference type="NCBI Taxonomy" id="706561"/>
    <lineage>
        <taxon>Eukaryota</taxon>
        <taxon>Fungi</taxon>
        <taxon>Dikarya</taxon>
        <taxon>Ascomycota</taxon>
        <taxon>Pezizomycotina</taxon>
        <taxon>Dothideomycetes</taxon>
        <taxon>Dothideomycetidae</taxon>
        <taxon>Mycosphaerellales</taxon>
        <taxon>Teratosphaeriaceae</taxon>
        <taxon>Salinomyces</taxon>
    </lineage>
</organism>
<feature type="region of interest" description="Disordered" evidence="1">
    <location>
        <begin position="42"/>
        <end position="228"/>
    </location>
</feature>
<feature type="region of interest" description="Disordered" evidence="1">
    <location>
        <begin position="289"/>
        <end position="565"/>
    </location>
</feature>
<feature type="compositionally biased region" description="Basic and acidic residues" evidence="1">
    <location>
        <begin position="172"/>
        <end position="185"/>
    </location>
</feature>
<reference evidence="3 4" key="1">
    <citation type="submission" date="2017-03" db="EMBL/GenBank/DDBJ databases">
        <title>Genomes of endolithic fungi from Antarctica.</title>
        <authorList>
            <person name="Coleine C."/>
            <person name="Masonjones S."/>
            <person name="Stajich J.E."/>
        </authorList>
    </citation>
    <scope>NUCLEOTIDE SEQUENCE [LARGE SCALE GENOMIC DNA]</scope>
    <source>
        <strain evidence="3 4">CCFEE 6315</strain>
    </source>
</reference>